<dbReference type="RefSeq" id="WP_386737762.1">
    <property type="nucleotide sequence ID" value="NZ_JBHRXI010000049.1"/>
</dbReference>
<sequence length="88" mass="9568">MRAITRLLPALVLLGACTETYTGTPTGEVADLTEVPDQVVQLAAPGQDLSGLRIMPEDGCYWYRYVGPVETTYLPLRTVDGRPICARA</sequence>
<evidence type="ECO:0000313" key="2">
    <source>
        <dbReference type="Proteomes" id="UP001595629"/>
    </source>
</evidence>
<evidence type="ECO:0008006" key="3">
    <source>
        <dbReference type="Google" id="ProtNLM"/>
    </source>
</evidence>
<reference evidence="2" key="1">
    <citation type="journal article" date="2019" name="Int. J. Syst. Evol. Microbiol.">
        <title>The Global Catalogue of Microorganisms (GCM) 10K type strain sequencing project: providing services to taxonomists for standard genome sequencing and annotation.</title>
        <authorList>
            <consortium name="The Broad Institute Genomics Platform"/>
            <consortium name="The Broad Institute Genome Sequencing Center for Infectious Disease"/>
            <person name="Wu L."/>
            <person name="Ma J."/>
        </authorList>
    </citation>
    <scope>NUCLEOTIDE SEQUENCE [LARGE SCALE GENOMIC DNA]</scope>
    <source>
        <strain evidence="2">KCTC 42911</strain>
    </source>
</reference>
<protein>
    <recommendedName>
        <fullName evidence="3">Lipoprotein SmpA/OmlA domain-containing protein</fullName>
    </recommendedName>
</protein>
<evidence type="ECO:0000313" key="1">
    <source>
        <dbReference type="EMBL" id="MFC3616449.1"/>
    </source>
</evidence>
<dbReference type="PROSITE" id="PS51257">
    <property type="entry name" value="PROKAR_LIPOPROTEIN"/>
    <property type="match status" value="1"/>
</dbReference>
<keyword evidence="2" id="KW-1185">Reference proteome</keyword>
<dbReference type="Proteomes" id="UP001595629">
    <property type="component" value="Unassembled WGS sequence"/>
</dbReference>
<proteinExistence type="predicted"/>
<accession>A0ABV7TPI8</accession>
<gene>
    <name evidence="1" type="ORF">ACFORG_22120</name>
</gene>
<organism evidence="1 2">
    <name type="scientific">Lutimaribacter marinistellae</name>
    <dbReference type="NCBI Taxonomy" id="1820329"/>
    <lineage>
        <taxon>Bacteria</taxon>
        <taxon>Pseudomonadati</taxon>
        <taxon>Pseudomonadota</taxon>
        <taxon>Alphaproteobacteria</taxon>
        <taxon>Rhodobacterales</taxon>
        <taxon>Roseobacteraceae</taxon>
        <taxon>Lutimaribacter</taxon>
    </lineage>
</organism>
<name>A0ABV7TPI8_9RHOB</name>
<dbReference type="EMBL" id="JBHRXI010000049">
    <property type="protein sequence ID" value="MFC3616449.1"/>
    <property type="molecule type" value="Genomic_DNA"/>
</dbReference>
<comment type="caution">
    <text evidence="1">The sequence shown here is derived from an EMBL/GenBank/DDBJ whole genome shotgun (WGS) entry which is preliminary data.</text>
</comment>